<feature type="region of interest" description="Disordered" evidence="1">
    <location>
        <begin position="243"/>
        <end position="292"/>
    </location>
</feature>
<feature type="compositionally biased region" description="Basic residues" evidence="1">
    <location>
        <begin position="440"/>
        <end position="454"/>
    </location>
</feature>
<reference evidence="3" key="1">
    <citation type="journal article" date="2020" name="Phytopathology">
        <title>Genome sequence of the chestnut blight fungus Cryphonectria parasitica EP155: A fundamental resource for an archetypical invasive plant pathogen.</title>
        <authorList>
            <person name="Crouch J.A."/>
            <person name="Dawe A."/>
            <person name="Aerts A."/>
            <person name="Barry K."/>
            <person name="Churchill A.C.L."/>
            <person name="Grimwood J."/>
            <person name="Hillman B."/>
            <person name="Milgroom M.G."/>
            <person name="Pangilinan J."/>
            <person name="Smith M."/>
            <person name="Salamov A."/>
            <person name="Schmutz J."/>
            <person name="Yadav J."/>
            <person name="Grigoriev I.V."/>
            <person name="Nuss D."/>
        </authorList>
    </citation>
    <scope>NUCLEOTIDE SEQUENCE</scope>
    <source>
        <strain evidence="3">EP155</strain>
    </source>
</reference>
<evidence type="ECO:0000256" key="2">
    <source>
        <dbReference type="SAM" id="Phobius"/>
    </source>
</evidence>
<keyword evidence="2" id="KW-0472">Membrane</keyword>
<feature type="compositionally biased region" description="Basic and acidic residues" evidence="1">
    <location>
        <begin position="430"/>
        <end position="439"/>
    </location>
</feature>
<name>A0A9P4XWC2_CRYP1</name>
<keyword evidence="2" id="KW-1133">Transmembrane helix</keyword>
<gene>
    <name evidence="3" type="ORF">M406DRAFT_72186</name>
</gene>
<organism evidence="3 4">
    <name type="scientific">Cryphonectria parasitica (strain ATCC 38755 / EP155)</name>
    <dbReference type="NCBI Taxonomy" id="660469"/>
    <lineage>
        <taxon>Eukaryota</taxon>
        <taxon>Fungi</taxon>
        <taxon>Dikarya</taxon>
        <taxon>Ascomycota</taxon>
        <taxon>Pezizomycotina</taxon>
        <taxon>Sordariomycetes</taxon>
        <taxon>Sordariomycetidae</taxon>
        <taxon>Diaporthales</taxon>
        <taxon>Cryphonectriaceae</taxon>
        <taxon>Cryphonectria-Endothia species complex</taxon>
        <taxon>Cryphonectria</taxon>
    </lineage>
</organism>
<feature type="compositionally biased region" description="Low complexity" evidence="1">
    <location>
        <begin position="576"/>
        <end position="595"/>
    </location>
</feature>
<feature type="region of interest" description="Disordered" evidence="1">
    <location>
        <begin position="1"/>
        <end position="52"/>
    </location>
</feature>
<dbReference type="OrthoDB" id="5421421at2759"/>
<dbReference type="RefSeq" id="XP_040773143.1">
    <property type="nucleotide sequence ID" value="XM_040925526.1"/>
</dbReference>
<dbReference type="AlphaFoldDB" id="A0A9P4XWC2"/>
<dbReference type="EMBL" id="MU032350">
    <property type="protein sequence ID" value="KAF3762164.1"/>
    <property type="molecule type" value="Genomic_DNA"/>
</dbReference>
<proteinExistence type="predicted"/>
<feature type="region of interest" description="Disordered" evidence="1">
    <location>
        <begin position="64"/>
        <end position="104"/>
    </location>
</feature>
<protein>
    <submittedName>
        <fullName evidence="3">Uncharacterized protein</fullName>
    </submittedName>
</protein>
<comment type="caution">
    <text evidence="3">The sequence shown here is derived from an EMBL/GenBank/DDBJ whole genome shotgun (WGS) entry which is preliminary data.</text>
</comment>
<feature type="region of interest" description="Disordered" evidence="1">
    <location>
        <begin position="565"/>
        <end position="595"/>
    </location>
</feature>
<feature type="transmembrane region" description="Helical" evidence="2">
    <location>
        <begin position="668"/>
        <end position="690"/>
    </location>
</feature>
<evidence type="ECO:0000313" key="3">
    <source>
        <dbReference type="EMBL" id="KAF3762164.1"/>
    </source>
</evidence>
<keyword evidence="4" id="KW-1185">Reference proteome</keyword>
<feature type="region of interest" description="Disordered" evidence="1">
    <location>
        <begin position="141"/>
        <end position="161"/>
    </location>
</feature>
<dbReference type="GeneID" id="63842655"/>
<accession>A0A9P4XWC2</accession>
<sequence>MAAASPRYVDIDAGIMPDGSCPSIAPSTVSYSHSDHNSYSEGPHISSFGTSPVLDDHLLTPASSAASPQLQQRSCRQSPFEQQPIDPTPCSQQPTPPPHHNTTTATAMYAYPDYMNSVSHVTSSMSMPTTVAEQSQDLMGSYLHHSPGHEEPPPPPSTPYYGSYSVSVPPEPTDSPYYLQNAALDNNHMRMLQADVNGGGAYTPRRLAPPSHAPPPMSSTLLAASSHNPHAYQREFQISFPKLSPHGRHASLPIRRDPARKAKARRNKKGSLSPSAQKSIRVGSVGAPAAPDNTVAKENEVLEEEVTLDDNTPADLRRLWDIRKRWLGKKGNGMWEDIMVEYQGEENFSENKKTQIKAALQMKIHRMLLKHGKWPTRDEAALLRAYRRWEESRYSEILRLYEEEKELAGEKKAYEWKSQHIEAQLVKMGLEEPERDRDSKARKRKQAAARHHTRTGSAQHHVGGLLRHVPPPQHRLPGMFENPFGDPHYMAQQQGHYDLRAAYEADLAALGAQPPVLTEVQQDRLVNDILERNPFEASPETHHHHHHNHQQDDADVKMSDYAQPEGDVLHSRTRSRSSTTTPAATMTTTTATSTPATTTASMLSINGVLSLGAPPVQQLHHRPSQSPDINAQRCAAMARQLYVIETLMAFLGENILPTRKRQGREMAAVETLFMFALISFLLILACHLWIQPGLMFDNDEFVWLHALDEHKLSDKGEGQKERREGKTLAL</sequence>
<evidence type="ECO:0000256" key="1">
    <source>
        <dbReference type="SAM" id="MobiDB-lite"/>
    </source>
</evidence>
<evidence type="ECO:0000313" key="4">
    <source>
        <dbReference type="Proteomes" id="UP000803844"/>
    </source>
</evidence>
<feature type="region of interest" description="Disordered" evidence="1">
    <location>
        <begin position="430"/>
        <end position="465"/>
    </location>
</feature>
<keyword evidence="2" id="KW-0812">Transmembrane</keyword>
<feature type="region of interest" description="Disordered" evidence="1">
    <location>
        <begin position="198"/>
        <end position="228"/>
    </location>
</feature>
<dbReference type="Proteomes" id="UP000803844">
    <property type="component" value="Unassembled WGS sequence"/>
</dbReference>
<feature type="compositionally biased region" description="Polar residues" evidence="1">
    <location>
        <begin position="64"/>
        <end position="81"/>
    </location>
</feature>